<dbReference type="Pfam" id="PF18142">
    <property type="entry name" value="SLATT_fungal"/>
    <property type="match status" value="1"/>
</dbReference>
<dbReference type="Proteomes" id="UP000011761">
    <property type="component" value="Unassembled WGS sequence"/>
</dbReference>
<gene>
    <name evidence="3" type="ORF">BAUCODRAFT_294510</name>
</gene>
<dbReference type="PANTHER" id="PTHR38793:SF3">
    <property type="entry name" value="SMODS AND SLOG-ASSOCIATING 2TM EFFECTOR DOMAIN-CONTAINING PROTEIN"/>
    <property type="match status" value="1"/>
</dbReference>
<evidence type="ECO:0000256" key="1">
    <source>
        <dbReference type="SAM" id="Phobius"/>
    </source>
</evidence>
<dbReference type="GeneID" id="19110940"/>
<evidence type="ECO:0000313" key="4">
    <source>
        <dbReference type="Proteomes" id="UP000011761"/>
    </source>
</evidence>
<dbReference type="AlphaFoldDB" id="M2LEV0"/>
<dbReference type="NCBIfam" id="NF033635">
    <property type="entry name" value="SLATT_fungal"/>
    <property type="match status" value="1"/>
</dbReference>
<keyword evidence="1" id="KW-1133">Transmembrane helix</keyword>
<feature type="transmembrane region" description="Helical" evidence="1">
    <location>
        <begin position="105"/>
        <end position="127"/>
    </location>
</feature>
<proteinExistence type="predicted"/>
<protein>
    <recommendedName>
        <fullName evidence="2">SMODS and SLOG-associating 2TM effector domain-containing protein</fullName>
    </recommendedName>
</protein>
<evidence type="ECO:0000259" key="2">
    <source>
        <dbReference type="Pfam" id="PF18142"/>
    </source>
</evidence>
<evidence type="ECO:0000313" key="3">
    <source>
        <dbReference type="EMBL" id="EMC92527.1"/>
    </source>
</evidence>
<dbReference type="RefSeq" id="XP_007680816.1">
    <property type="nucleotide sequence ID" value="XM_007682626.1"/>
</dbReference>
<keyword evidence="4" id="KW-1185">Reference proteome</keyword>
<name>M2LEV0_BAUPA</name>
<reference evidence="3 4" key="1">
    <citation type="journal article" date="2012" name="PLoS Pathog.">
        <title>Diverse lifestyles and strategies of plant pathogenesis encoded in the genomes of eighteen Dothideomycetes fungi.</title>
        <authorList>
            <person name="Ohm R.A."/>
            <person name="Feau N."/>
            <person name="Henrissat B."/>
            <person name="Schoch C.L."/>
            <person name="Horwitz B.A."/>
            <person name="Barry K.W."/>
            <person name="Condon B.J."/>
            <person name="Copeland A.C."/>
            <person name="Dhillon B."/>
            <person name="Glaser F."/>
            <person name="Hesse C.N."/>
            <person name="Kosti I."/>
            <person name="LaButti K."/>
            <person name="Lindquist E.A."/>
            <person name="Lucas S."/>
            <person name="Salamov A.A."/>
            <person name="Bradshaw R.E."/>
            <person name="Ciuffetti L."/>
            <person name="Hamelin R.C."/>
            <person name="Kema G.H.J."/>
            <person name="Lawrence C."/>
            <person name="Scott J.A."/>
            <person name="Spatafora J.W."/>
            <person name="Turgeon B.G."/>
            <person name="de Wit P.J.G.M."/>
            <person name="Zhong S."/>
            <person name="Goodwin S.B."/>
            <person name="Grigoriev I.V."/>
        </authorList>
    </citation>
    <scope>NUCLEOTIDE SEQUENCE [LARGE SCALE GENOMIC DNA]</scope>
    <source>
        <strain evidence="3 4">UAMH 10762</strain>
    </source>
</reference>
<sequence length="205" mass="21854">MAMKEIDLEKQPFITTTEVTNPTSPVDSKKSAAALFVYQTLVGDVTAKPSRTDPSLFHEISSRQRKAQFTYILAAFGFGIAVALQIILCLGIAIGAQLGLTMNDITLLAGVNTGVAASIGIMKSLGLPEKPAIEKYKLKKVADRIRFTTRRIKAGLVVDAEKEAEAARHAEEDAEDEAQIIQHVGDAGAAIPASLSSAGHKDAHE</sequence>
<keyword evidence="1" id="KW-0472">Membrane</keyword>
<accession>M2LEV0</accession>
<dbReference type="KEGG" id="bcom:BAUCODRAFT_294510"/>
<feature type="transmembrane region" description="Helical" evidence="1">
    <location>
        <begin position="69"/>
        <end position="93"/>
    </location>
</feature>
<organism evidence="3 4">
    <name type="scientific">Baudoinia panamericana (strain UAMH 10762)</name>
    <name type="common">Angels' share fungus</name>
    <name type="synonym">Baudoinia compniacensis (strain UAMH 10762)</name>
    <dbReference type="NCBI Taxonomy" id="717646"/>
    <lineage>
        <taxon>Eukaryota</taxon>
        <taxon>Fungi</taxon>
        <taxon>Dikarya</taxon>
        <taxon>Ascomycota</taxon>
        <taxon>Pezizomycotina</taxon>
        <taxon>Dothideomycetes</taxon>
        <taxon>Dothideomycetidae</taxon>
        <taxon>Mycosphaerellales</taxon>
        <taxon>Teratosphaeriaceae</taxon>
        <taxon>Baudoinia</taxon>
    </lineage>
</organism>
<dbReference type="EMBL" id="KB445562">
    <property type="protein sequence ID" value="EMC92527.1"/>
    <property type="molecule type" value="Genomic_DNA"/>
</dbReference>
<keyword evidence="1" id="KW-0812">Transmembrane</keyword>
<dbReference type="HOGENOM" id="CLU_1337294_0_0_1"/>
<dbReference type="OrthoDB" id="3940806at2759"/>
<feature type="domain" description="SMODS and SLOG-associating 2TM effector" evidence="2">
    <location>
        <begin position="62"/>
        <end position="174"/>
    </location>
</feature>
<dbReference type="PANTHER" id="PTHR38793">
    <property type="entry name" value="SLATT_FUNGAL DOMAIN-CONTAINING PROTEIN-RELATED"/>
    <property type="match status" value="1"/>
</dbReference>
<dbReference type="InterPro" id="IPR041622">
    <property type="entry name" value="SLATT_fungi"/>
</dbReference>